<dbReference type="PROSITE" id="PS00237">
    <property type="entry name" value="G_PROTEIN_RECEP_F1_1"/>
    <property type="match status" value="1"/>
</dbReference>
<evidence type="ECO:0000256" key="5">
    <source>
        <dbReference type="ARBA" id="ARBA00023136"/>
    </source>
</evidence>
<dbReference type="PANTHER" id="PTHR24243">
    <property type="entry name" value="G-PROTEIN COUPLED RECEPTOR"/>
    <property type="match status" value="1"/>
</dbReference>
<evidence type="ECO:0000256" key="3">
    <source>
        <dbReference type="ARBA" id="ARBA00022989"/>
    </source>
</evidence>
<evidence type="ECO:0000313" key="11">
    <source>
        <dbReference type="EMBL" id="VDI49553.1"/>
    </source>
</evidence>
<keyword evidence="2 8" id="KW-0812">Transmembrane</keyword>
<feature type="transmembrane region" description="Helical" evidence="9">
    <location>
        <begin position="41"/>
        <end position="71"/>
    </location>
</feature>
<feature type="domain" description="G-protein coupled receptors family 1 profile" evidence="10">
    <location>
        <begin position="61"/>
        <end position="391"/>
    </location>
</feature>
<dbReference type="PROSITE" id="PS50262">
    <property type="entry name" value="G_PROTEIN_RECEP_F1_2"/>
    <property type="match status" value="1"/>
</dbReference>
<evidence type="ECO:0000256" key="8">
    <source>
        <dbReference type="RuleBase" id="RU000688"/>
    </source>
</evidence>
<name>A0A8B6FJ81_MYTGA</name>
<evidence type="ECO:0000259" key="10">
    <source>
        <dbReference type="PROSITE" id="PS50262"/>
    </source>
</evidence>
<feature type="transmembrane region" description="Helical" evidence="9">
    <location>
        <begin position="327"/>
        <end position="351"/>
    </location>
</feature>
<feature type="transmembrane region" description="Helical" evidence="9">
    <location>
        <begin position="80"/>
        <end position="98"/>
    </location>
</feature>
<keyword evidence="5 9" id="KW-0472">Membrane</keyword>
<feature type="transmembrane region" description="Helical" evidence="9">
    <location>
        <begin position="209"/>
        <end position="231"/>
    </location>
</feature>
<dbReference type="CDD" id="cd00637">
    <property type="entry name" value="7tm_classA_rhodopsin-like"/>
    <property type="match status" value="1"/>
</dbReference>
<dbReference type="SUPFAM" id="SSF81321">
    <property type="entry name" value="Family A G protein-coupled receptor-like"/>
    <property type="match status" value="1"/>
</dbReference>
<dbReference type="Pfam" id="PF00001">
    <property type="entry name" value="7tm_1"/>
    <property type="match status" value="1"/>
</dbReference>
<feature type="transmembrane region" description="Helical" evidence="9">
    <location>
        <begin position="371"/>
        <end position="394"/>
    </location>
</feature>
<evidence type="ECO:0000256" key="1">
    <source>
        <dbReference type="ARBA" id="ARBA00004141"/>
    </source>
</evidence>
<dbReference type="GO" id="GO:0004930">
    <property type="term" value="F:G protein-coupled receptor activity"/>
    <property type="evidence" value="ECO:0007669"/>
    <property type="project" value="UniProtKB-KW"/>
</dbReference>
<protein>
    <submittedName>
        <fullName evidence="11">Hypocretin (Orexin) receptor 2</fullName>
    </submittedName>
</protein>
<keyword evidence="12" id="KW-1185">Reference proteome</keyword>
<dbReference type="PRINTS" id="PR00237">
    <property type="entry name" value="GPCRRHODOPSN"/>
</dbReference>
<evidence type="ECO:0000256" key="2">
    <source>
        <dbReference type="ARBA" id="ARBA00022692"/>
    </source>
</evidence>
<dbReference type="AlphaFoldDB" id="A0A8B6FJ81"/>
<keyword evidence="4 8" id="KW-0297">G-protein coupled receptor</keyword>
<sequence>MNYSFTQIRTITAMPYNSNHSENYSNLDTTDLLRRLNNEKVVVLLPVIILVFLMMLIGIIGNTIVCIVYIFKIKRAPSHYFILYLAILDLVSCSIGMPSELADLFQPFVFPSAAACKFLRFVLSFTIISSCIILICVAFDRYYKVCKPLKSFPMAKVQKLCLFSFFIGAVFSWPALVIYGLREALTSVPNLYGHECSTSDTMKGKPWPLIYYGTLIGAFTITFAIFVTLYVQIGREINRRRTMFVGNRINNDRIKSLVSEEESTTFSDDDSKFHKNKVRKSSSFSQLKEHIVYYFRAESEPGKEDGSNNVSSNGGTVKRRRKSSRRYLKTTYIFLAVFIAFLVSFVPYLVVNILRFSKVAFVDMNSGPDEIIYNLCVRSYFISNFINPIIYSLMNNTFRKESKKLLRKCRLN</sequence>
<keyword evidence="7 8" id="KW-0807">Transducer</keyword>
<dbReference type="PANTHER" id="PTHR24243:SF208">
    <property type="entry name" value="PYROKININ-1 RECEPTOR"/>
    <property type="match status" value="1"/>
</dbReference>
<dbReference type="InterPro" id="IPR000276">
    <property type="entry name" value="GPCR_Rhodpsn"/>
</dbReference>
<dbReference type="OrthoDB" id="6145535at2759"/>
<comment type="subcellular location">
    <subcellularLocation>
        <location evidence="1">Membrane</location>
        <topology evidence="1">Multi-pass membrane protein</topology>
    </subcellularLocation>
</comment>
<evidence type="ECO:0000256" key="7">
    <source>
        <dbReference type="ARBA" id="ARBA00023224"/>
    </source>
</evidence>
<dbReference type="Gene3D" id="1.20.1070.10">
    <property type="entry name" value="Rhodopsin 7-helix transmembrane proteins"/>
    <property type="match status" value="1"/>
</dbReference>
<feature type="transmembrane region" description="Helical" evidence="9">
    <location>
        <begin position="160"/>
        <end position="181"/>
    </location>
</feature>
<accession>A0A8B6FJ81</accession>
<dbReference type="Proteomes" id="UP000596742">
    <property type="component" value="Unassembled WGS sequence"/>
</dbReference>
<comment type="caution">
    <text evidence="11">The sequence shown here is derived from an EMBL/GenBank/DDBJ whole genome shotgun (WGS) entry which is preliminary data.</text>
</comment>
<organism evidence="11 12">
    <name type="scientific">Mytilus galloprovincialis</name>
    <name type="common">Mediterranean mussel</name>
    <dbReference type="NCBI Taxonomy" id="29158"/>
    <lineage>
        <taxon>Eukaryota</taxon>
        <taxon>Metazoa</taxon>
        <taxon>Spiralia</taxon>
        <taxon>Lophotrochozoa</taxon>
        <taxon>Mollusca</taxon>
        <taxon>Bivalvia</taxon>
        <taxon>Autobranchia</taxon>
        <taxon>Pteriomorphia</taxon>
        <taxon>Mytilida</taxon>
        <taxon>Mytiloidea</taxon>
        <taxon>Mytilidae</taxon>
        <taxon>Mytilinae</taxon>
        <taxon>Mytilus</taxon>
    </lineage>
</organism>
<evidence type="ECO:0000256" key="9">
    <source>
        <dbReference type="SAM" id="Phobius"/>
    </source>
</evidence>
<evidence type="ECO:0000313" key="12">
    <source>
        <dbReference type="Proteomes" id="UP000596742"/>
    </source>
</evidence>
<dbReference type="GO" id="GO:0016020">
    <property type="term" value="C:membrane"/>
    <property type="evidence" value="ECO:0007669"/>
    <property type="project" value="UniProtKB-SubCell"/>
</dbReference>
<keyword evidence="3 9" id="KW-1133">Transmembrane helix</keyword>
<keyword evidence="6 8" id="KW-0675">Receptor</keyword>
<evidence type="ECO:0000256" key="4">
    <source>
        <dbReference type="ARBA" id="ARBA00023040"/>
    </source>
</evidence>
<proteinExistence type="inferred from homology"/>
<feature type="transmembrane region" description="Helical" evidence="9">
    <location>
        <begin position="118"/>
        <end position="139"/>
    </location>
</feature>
<reference evidence="11" key="1">
    <citation type="submission" date="2018-11" db="EMBL/GenBank/DDBJ databases">
        <authorList>
            <person name="Alioto T."/>
            <person name="Alioto T."/>
        </authorList>
    </citation>
    <scope>NUCLEOTIDE SEQUENCE</scope>
</reference>
<gene>
    <name evidence="11" type="ORF">MGAL_10B061452</name>
</gene>
<dbReference type="InterPro" id="IPR017452">
    <property type="entry name" value="GPCR_Rhodpsn_7TM"/>
</dbReference>
<comment type="similarity">
    <text evidence="8">Belongs to the G-protein coupled receptor 1 family.</text>
</comment>
<dbReference type="EMBL" id="UYJE01006841">
    <property type="protein sequence ID" value="VDI49553.1"/>
    <property type="molecule type" value="Genomic_DNA"/>
</dbReference>
<evidence type="ECO:0000256" key="6">
    <source>
        <dbReference type="ARBA" id="ARBA00023170"/>
    </source>
</evidence>